<organism evidence="1 2">
    <name type="scientific">Saccharopolyspora phatthalungensis</name>
    <dbReference type="NCBI Taxonomy" id="664693"/>
    <lineage>
        <taxon>Bacteria</taxon>
        <taxon>Bacillati</taxon>
        <taxon>Actinomycetota</taxon>
        <taxon>Actinomycetes</taxon>
        <taxon>Pseudonocardiales</taxon>
        <taxon>Pseudonocardiaceae</taxon>
        <taxon>Saccharopolyspora</taxon>
    </lineage>
</organism>
<dbReference type="Proteomes" id="UP000584374">
    <property type="component" value="Unassembled WGS sequence"/>
</dbReference>
<evidence type="ECO:0000313" key="2">
    <source>
        <dbReference type="Proteomes" id="UP000584374"/>
    </source>
</evidence>
<evidence type="ECO:0000313" key="1">
    <source>
        <dbReference type="EMBL" id="MBB5156101.1"/>
    </source>
</evidence>
<sequence>MKQWPFTRHLAGGSELKPGEQFQRKIMNLFPVHPPLSVSQFRLVTVSAASVSSRLVM</sequence>
<reference evidence="1 2" key="1">
    <citation type="submission" date="2020-08" db="EMBL/GenBank/DDBJ databases">
        <title>Sequencing the genomes of 1000 actinobacteria strains.</title>
        <authorList>
            <person name="Klenk H.-P."/>
        </authorList>
    </citation>
    <scope>NUCLEOTIDE SEQUENCE [LARGE SCALE GENOMIC DNA]</scope>
    <source>
        <strain evidence="1 2">DSM 45584</strain>
    </source>
</reference>
<proteinExistence type="predicted"/>
<dbReference type="AlphaFoldDB" id="A0A840Q8N1"/>
<name>A0A840Q8N1_9PSEU</name>
<comment type="caution">
    <text evidence="1">The sequence shown here is derived from an EMBL/GenBank/DDBJ whole genome shotgun (WGS) entry which is preliminary data.</text>
</comment>
<protein>
    <submittedName>
        <fullName evidence="1">Uncharacterized protein</fullName>
    </submittedName>
</protein>
<gene>
    <name evidence="1" type="ORF">BJ970_003635</name>
</gene>
<accession>A0A840Q8N1</accession>
<dbReference type="EMBL" id="JACHIW010000001">
    <property type="protein sequence ID" value="MBB5156101.1"/>
    <property type="molecule type" value="Genomic_DNA"/>
</dbReference>
<keyword evidence="2" id="KW-1185">Reference proteome</keyword>